<dbReference type="CDD" id="cd24109">
    <property type="entry name" value="ASKHA_NBD_YjiL-like"/>
    <property type="match status" value="1"/>
</dbReference>
<proteinExistence type="predicted"/>
<keyword evidence="7" id="KW-1185">Reference proteome</keyword>
<reference evidence="6 7" key="1">
    <citation type="submission" date="2020-07" db="EMBL/GenBank/DDBJ databases">
        <title>Facklamia lactis sp. nov., isolated from raw milk.</title>
        <authorList>
            <person name="Doll E.V."/>
            <person name="Huptas C."/>
            <person name="Staib L."/>
            <person name="Wenning M."/>
            <person name="Scherer S."/>
        </authorList>
    </citation>
    <scope>NUCLEOTIDE SEQUENCE [LARGE SCALE GENOMIC DNA]</scope>
    <source>
        <strain evidence="6 7">DSM 111018</strain>
    </source>
</reference>
<keyword evidence="4" id="KW-0411">Iron-sulfur</keyword>
<dbReference type="PANTHER" id="PTHR32329">
    <property type="entry name" value="BIFUNCTIONAL PROTEIN [INCLUDES 2-HYDROXYACYL-COA DEHYDRATASE (N-TER) AND ITS ACTIVATOR DOMAIN (C_TERM)-RELATED"/>
    <property type="match status" value="1"/>
</dbReference>
<feature type="domain" description="ATPase BadF/BadG/BcrA/BcrD type" evidence="5">
    <location>
        <begin position="4"/>
        <end position="251"/>
    </location>
</feature>
<protein>
    <recommendedName>
        <fullName evidence="5">ATPase BadF/BadG/BcrA/BcrD type domain-containing protein</fullName>
    </recommendedName>
</protein>
<dbReference type="Gene3D" id="3.30.420.40">
    <property type="match status" value="2"/>
</dbReference>
<dbReference type="PANTHER" id="PTHR32329:SF2">
    <property type="entry name" value="BIFUNCTIONAL PROTEIN [INCLUDES 2-HYDROXYACYL-COA DEHYDRATASE (N-TER) AND ITS ACTIVATOR DOMAIN (C_TERM)"/>
    <property type="match status" value="1"/>
</dbReference>
<dbReference type="InterPro" id="IPR043129">
    <property type="entry name" value="ATPase_NBD"/>
</dbReference>
<name>A0ABS0LRT8_9LACT</name>
<evidence type="ECO:0000256" key="1">
    <source>
        <dbReference type="ARBA" id="ARBA00001966"/>
    </source>
</evidence>
<evidence type="ECO:0000256" key="4">
    <source>
        <dbReference type="ARBA" id="ARBA00023014"/>
    </source>
</evidence>
<evidence type="ECO:0000256" key="2">
    <source>
        <dbReference type="ARBA" id="ARBA00022723"/>
    </source>
</evidence>
<dbReference type="Proteomes" id="UP000721415">
    <property type="component" value="Unassembled WGS sequence"/>
</dbReference>
<dbReference type="InterPro" id="IPR002731">
    <property type="entry name" value="ATPase_BadF"/>
</dbReference>
<dbReference type="Pfam" id="PF01869">
    <property type="entry name" value="BcrAD_BadFG"/>
    <property type="match status" value="1"/>
</dbReference>
<keyword evidence="2" id="KW-0479">Metal-binding</keyword>
<gene>
    <name evidence="6" type="ORF">HZY91_03930</name>
</gene>
<evidence type="ECO:0000313" key="6">
    <source>
        <dbReference type="EMBL" id="MBG9986041.1"/>
    </source>
</evidence>
<dbReference type="InterPro" id="IPR008275">
    <property type="entry name" value="CoA_E_activase_dom"/>
</dbReference>
<organism evidence="6 7">
    <name type="scientific">Facklamia lactis</name>
    <dbReference type="NCBI Taxonomy" id="2749967"/>
    <lineage>
        <taxon>Bacteria</taxon>
        <taxon>Bacillati</taxon>
        <taxon>Bacillota</taxon>
        <taxon>Bacilli</taxon>
        <taxon>Lactobacillales</taxon>
        <taxon>Aerococcaceae</taxon>
        <taxon>Facklamia</taxon>
    </lineage>
</organism>
<sequence>MYYIGLDSGSTTTKAVMFHQDQLIDKYLIPTGGRPKDAMEEVMAYFTEMHHLDREQMRVVTTGYGRELWESDLVMTEITCHGRGAEYLYPGIQQVVDIGGQDCKTMKLNGKGLVMDFNMNDRCAAGTGRFVEVMMNTLGEKVEVLDLFVEGAQPAKINATCTVFAESEVISLLAKGISRSDIALGALYSITQRINGQYAKLRSTKGSPLLFTGGLSRSKIFAKILSEKFEAPVYTHGLGQFAGAIGAAKIAEKRLGDTVGNRNKIG</sequence>
<dbReference type="RefSeq" id="WP_197114962.1">
    <property type="nucleotide sequence ID" value="NZ_JACBXQ010000002.1"/>
</dbReference>
<keyword evidence="3" id="KW-0408">Iron</keyword>
<dbReference type="InterPro" id="IPR051805">
    <property type="entry name" value="Dehydratase_Activator_Redct"/>
</dbReference>
<dbReference type="EMBL" id="JACBXQ010000002">
    <property type="protein sequence ID" value="MBG9986041.1"/>
    <property type="molecule type" value="Genomic_DNA"/>
</dbReference>
<comment type="cofactor">
    <cofactor evidence="1">
        <name>[4Fe-4S] cluster</name>
        <dbReference type="ChEBI" id="CHEBI:49883"/>
    </cofactor>
</comment>
<evidence type="ECO:0000313" key="7">
    <source>
        <dbReference type="Proteomes" id="UP000721415"/>
    </source>
</evidence>
<evidence type="ECO:0000259" key="5">
    <source>
        <dbReference type="Pfam" id="PF01869"/>
    </source>
</evidence>
<dbReference type="NCBIfam" id="TIGR00241">
    <property type="entry name" value="CoA_E_activ"/>
    <property type="match status" value="1"/>
</dbReference>
<dbReference type="SUPFAM" id="SSF53067">
    <property type="entry name" value="Actin-like ATPase domain"/>
    <property type="match status" value="1"/>
</dbReference>
<evidence type="ECO:0000256" key="3">
    <source>
        <dbReference type="ARBA" id="ARBA00023004"/>
    </source>
</evidence>
<comment type="caution">
    <text evidence="6">The sequence shown here is derived from an EMBL/GenBank/DDBJ whole genome shotgun (WGS) entry which is preliminary data.</text>
</comment>
<accession>A0ABS0LRT8</accession>